<dbReference type="PROSITE" id="PS51462">
    <property type="entry name" value="NUDIX"/>
    <property type="match status" value="1"/>
</dbReference>
<dbReference type="InterPro" id="IPR020084">
    <property type="entry name" value="NUDIX_hydrolase_CS"/>
</dbReference>
<dbReference type="PANTHER" id="PTHR43046:SF14">
    <property type="entry name" value="MUTT_NUDIX FAMILY PROTEIN"/>
    <property type="match status" value="1"/>
</dbReference>
<dbReference type="InterPro" id="IPR000086">
    <property type="entry name" value="NUDIX_hydrolase_dom"/>
</dbReference>
<dbReference type="EMBL" id="CP029709">
    <property type="protein sequence ID" value="QCR15030.1"/>
    <property type="molecule type" value="Genomic_DNA"/>
</dbReference>
<dbReference type="GO" id="GO:0016787">
    <property type="term" value="F:hydrolase activity"/>
    <property type="evidence" value="ECO:0007669"/>
    <property type="project" value="UniProtKB-KW"/>
</dbReference>
<dbReference type="PANTHER" id="PTHR43046">
    <property type="entry name" value="GDP-MANNOSE MANNOSYL HYDROLASE"/>
    <property type="match status" value="1"/>
</dbReference>
<evidence type="ECO:0000313" key="4">
    <source>
        <dbReference type="EMBL" id="QCR15030.1"/>
    </source>
</evidence>
<dbReference type="AlphaFoldDB" id="A0A4P8QYR6"/>
<sequence>MPSAYDNRRGSVIVETEEGVLLVSSSGSYYRLPGGKPEKGEASIEAAIRELREETGLRAYDVRYLFKFHASKIFRIKAKGEPEPGSEIHHFAYFRPGKDMEVQVSENTLKILDKYYELKEKESK</sequence>
<comment type="cofactor">
    <cofactor evidence="1">
        <name>Mg(2+)</name>
        <dbReference type="ChEBI" id="CHEBI:18420"/>
    </cofactor>
</comment>
<dbReference type="Proteomes" id="UP000300067">
    <property type="component" value="Chromosome"/>
</dbReference>
<name>A0A4P8QYR6_METMZ</name>
<organism evidence="4 5">
    <name type="scientific">Methanosarcina mazei</name>
    <name type="common">Methanosarcina frisia</name>
    <dbReference type="NCBI Taxonomy" id="2209"/>
    <lineage>
        <taxon>Archaea</taxon>
        <taxon>Methanobacteriati</taxon>
        <taxon>Methanobacteriota</taxon>
        <taxon>Stenosarchaea group</taxon>
        <taxon>Methanomicrobia</taxon>
        <taxon>Methanosarcinales</taxon>
        <taxon>Methanosarcinaceae</taxon>
        <taxon>Methanosarcina</taxon>
    </lineage>
</organism>
<dbReference type="InterPro" id="IPR015797">
    <property type="entry name" value="NUDIX_hydrolase-like_dom_sf"/>
</dbReference>
<dbReference type="PROSITE" id="PS00893">
    <property type="entry name" value="NUDIX_BOX"/>
    <property type="match status" value="1"/>
</dbReference>
<dbReference type="SUPFAM" id="SSF55811">
    <property type="entry name" value="Nudix"/>
    <property type="match status" value="1"/>
</dbReference>
<evidence type="ECO:0000259" key="3">
    <source>
        <dbReference type="PROSITE" id="PS51462"/>
    </source>
</evidence>
<dbReference type="GeneID" id="24865095"/>
<reference evidence="4 5" key="1">
    <citation type="submission" date="2018-05" db="EMBL/GenBank/DDBJ databases">
        <title>Methanosarcina gilichinskyana sp. nov., a novel methanogenic archaeon isolated from Holocene permafrost, North East Russia.</title>
        <authorList>
            <person name="Oshurkova V."/>
            <person name="Meer M."/>
            <person name="Bochkareva O."/>
            <person name="Shcherbakova V."/>
        </authorList>
    </citation>
    <scope>NUCLEOTIDE SEQUENCE [LARGE SCALE GENOMIC DNA]</scope>
    <source>
        <strain evidence="4 5">JL01</strain>
    </source>
</reference>
<dbReference type="OrthoDB" id="40462at2157"/>
<evidence type="ECO:0000256" key="2">
    <source>
        <dbReference type="ARBA" id="ARBA00022801"/>
    </source>
</evidence>
<accession>A0A4P8QYR6</accession>
<proteinExistence type="predicted"/>
<protein>
    <submittedName>
        <fullName evidence="4">NUDIX hydrolase</fullName>
    </submittedName>
</protein>
<keyword evidence="2 4" id="KW-0378">Hydrolase</keyword>
<dbReference type="Pfam" id="PF00293">
    <property type="entry name" value="NUDIX"/>
    <property type="match status" value="1"/>
</dbReference>
<gene>
    <name evidence="4" type="ORF">DKM28_02275</name>
</gene>
<evidence type="ECO:0000313" key="5">
    <source>
        <dbReference type="Proteomes" id="UP000300067"/>
    </source>
</evidence>
<dbReference type="RefSeq" id="WP_137726658.1">
    <property type="nucleotide sequence ID" value="NZ_CP029709.1"/>
</dbReference>
<feature type="domain" description="Nudix hydrolase" evidence="3">
    <location>
        <begin position="5"/>
        <end position="117"/>
    </location>
</feature>
<dbReference type="PRINTS" id="PR00502">
    <property type="entry name" value="NUDIXFAMILY"/>
</dbReference>
<evidence type="ECO:0000256" key="1">
    <source>
        <dbReference type="ARBA" id="ARBA00001946"/>
    </source>
</evidence>
<dbReference type="Gene3D" id="3.90.79.10">
    <property type="entry name" value="Nucleoside Triphosphate Pyrophosphohydrolase"/>
    <property type="match status" value="1"/>
</dbReference>
<dbReference type="InterPro" id="IPR020476">
    <property type="entry name" value="Nudix_hydrolase"/>
</dbReference>